<keyword evidence="2" id="KW-1185">Reference proteome</keyword>
<dbReference type="CDD" id="cd20742">
    <property type="entry name" value="FIX_vWA-like"/>
    <property type="match status" value="1"/>
</dbReference>
<dbReference type="OrthoDB" id="4318225at2"/>
<evidence type="ECO:0000313" key="2">
    <source>
        <dbReference type="Proteomes" id="UP000219440"/>
    </source>
</evidence>
<accession>A0A2C8Z2H0</accession>
<sequence>MVAIGDIRDALAAVVRLDFVSAAFSLASLIPIGGDIAAGIKKTEQFIRAADEIPSGAALRSAMKDFGKSTADKMDLQLKVSPTAVTKLTAAGLPDTDIVRLASRMISAKHFDDMVNSASDIRRAPQTYRLEKDAENFLRSPTPDALSGQIMTKANERATKRLYDVLDRGAGFADEIRHGRGRGVGRAADQVEKDLKILADPDSTIRKVTWHFFTNTNNTVGPDQRLLDLLNQRGLPFVI</sequence>
<organism evidence="1 2">
    <name type="scientific">Salinibacterium xinjiangense</name>
    <dbReference type="NCBI Taxonomy" id="386302"/>
    <lineage>
        <taxon>Bacteria</taxon>
        <taxon>Bacillati</taxon>
        <taxon>Actinomycetota</taxon>
        <taxon>Actinomycetes</taxon>
        <taxon>Micrococcales</taxon>
        <taxon>Microbacteriaceae</taxon>
        <taxon>Salinibacterium</taxon>
    </lineage>
</organism>
<reference evidence="1 2" key="1">
    <citation type="submission" date="2017-09" db="EMBL/GenBank/DDBJ databases">
        <authorList>
            <person name="Ehlers B."/>
            <person name="Leendertz F.H."/>
        </authorList>
    </citation>
    <scope>NUCLEOTIDE SEQUENCE [LARGE SCALE GENOMIC DNA]</scope>
    <source>
        <strain evidence="1 2">CGMCC 1.05381</strain>
    </source>
</reference>
<dbReference type="RefSeq" id="WP_097059864.1">
    <property type="nucleotide sequence ID" value="NZ_BMLC01000001.1"/>
</dbReference>
<evidence type="ECO:0000313" key="1">
    <source>
        <dbReference type="EMBL" id="SOE57757.1"/>
    </source>
</evidence>
<name>A0A2C8Z2H0_9MICO</name>
<dbReference type="AlphaFoldDB" id="A0A2C8Z2H0"/>
<protein>
    <submittedName>
        <fullName evidence="1">Uncharacterized protein</fullName>
    </submittedName>
</protein>
<gene>
    <name evidence="1" type="ORF">SAMN06296378_0672</name>
</gene>
<dbReference type="Proteomes" id="UP000219440">
    <property type="component" value="Unassembled WGS sequence"/>
</dbReference>
<proteinExistence type="predicted"/>
<dbReference type="EMBL" id="OCST01000002">
    <property type="protein sequence ID" value="SOE57757.1"/>
    <property type="molecule type" value="Genomic_DNA"/>
</dbReference>